<evidence type="ECO:0000256" key="2">
    <source>
        <dbReference type="ARBA" id="ARBA00012210"/>
    </source>
</evidence>
<reference evidence="7" key="1">
    <citation type="submission" date="2021-02" db="EMBL/GenBank/DDBJ databases">
        <authorList>
            <person name="Nowell W R."/>
        </authorList>
    </citation>
    <scope>NUCLEOTIDE SEQUENCE</scope>
</reference>
<comment type="subcellular location">
    <subcellularLocation>
        <location evidence="1">Endomembrane system</location>
        <topology evidence="1">Multi-pass membrane protein</topology>
    </subcellularLocation>
</comment>
<comment type="catalytic activity">
    <reaction evidence="5">
        <text>L-cysteinyl-[protein] + hexadecanoyl-CoA = S-hexadecanoyl-L-cysteinyl-[protein] + CoA</text>
        <dbReference type="Rhea" id="RHEA:36683"/>
        <dbReference type="Rhea" id="RHEA-COMP:10131"/>
        <dbReference type="Rhea" id="RHEA-COMP:11032"/>
        <dbReference type="ChEBI" id="CHEBI:29950"/>
        <dbReference type="ChEBI" id="CHEBI:57287"/>
        <dbReference type="ChEBI" id="CHEBI:57379"/>
        <dbReference type="ChEBI" id="CHEBI:74151"/>
        <dbReference type="EC" id="2.3.1.225"/>
    </reaction>
</comment>
<dbReference type="AlphaFoldDB" id="A0A814G856"/>
<gene>
    <name evidence="7" type="ORF">EDS130_LOCUS14492</name>
</gene>
<comment type="caution">
    <text evidence="7">The sequence shown here is derived from an EMBL/GenBank/DDBJ whole genome shotgun (WGS) entry which is preliminary data.</text>
</comment>
<proteinExistence type="predicted"/>
<dbReference type="GO" id="GO:0005794">
    <property type="term" value="C:Golgi apparatus"/>
    <property type="evidence" value="ECO:0007669"/>
    <property type="project" value="TreeGrafter"/>
</dbReference>
<keyword evidence="6" id="KW-0472">Membrane</keyword>
<dbReference type="GO" id="GO:0019706">
    <property type="term" value="F:protein-cysteine S-palmitoyltransferase activity"/>
    <property type="evidence" value="ECO:0007669"/>
    <property type="project" value="UniProtKB-EC"/>
</dbReference>
<keyword evidence="6" id="KW-1133">Transmembrane helix</keyword>
<dbReference type="OrthoDB" id="4096362at2759"/>
<keyword evidence="6" id="KW-0812">Transmembrane</keyword>
<name>A0A814G856_ADIRI</name>
<evidence type="ECO:0000256" key="4">
    <source>
        <dbReference type="ARBA" id="ARBA00023288"/>
    </source>
</evidence>
<evidence type="ECO:0000256" key="3">
    <source>
        <dbReference type="ARBA" id="ARBA00023139"/>
    </source>
</evidence>
<dbReference type="GO" id="GO:0005783">
    <property type="term" value="C:endoplasmic reticulum"/>
    <property type="evidence" value="ECO:0007669"/>
    <property type="project" value="TreeGrafter"/>
</dbReference>
<sequence>MVKNWEIIESKNRFYCDGRCLTGRDIGIFIFALILISITSGLFFGFDCPYLTYRLGPFVPVIAAILYLSTICFIFRTACSDPGILPRATSDEVQYLERSNISNSPQSVALPGRTIEVQMHTGHVIQLKFCSTCKIFRPPRVSHCSLCDACIVIITTITTYQTEANEYDDETHVENSVGLDKTSFLIADTLKSSIDFCRYQTVNIGFDY</sequence>
<keyword evidence="3" id="KW-0564">Palmitate</keyword>
<dbReference type="EC" id="2.3.1.225" evidence="2"/>
<dbReference type="InterPro" id="IPR039859">
    <property type="entry name" value="PFA4/ZDH16/20/ERF2-like"/>
</dbReference>
<dbReference type="EMBL" id="CAJNOJ010000059">
    <property type="protein sequence ID" value="CAF0993036.1"/>
    <property type="molecule type" value="Genomic_DNA"/>
</dbReference>
<feature type="transmembrane region" description="Helical" evidence="6">
    <location>
        <begin position="58"/>
        <end position="79"/>
    </location>
</feature>
<dbReference type="Proteomes" id="UP000663852">
    <property type="component" value="Unassembled WGS sequence"/>
</dbReference>
<accession>A0A814G856</accession>
<evidence type="ECO:0000256" key="1">
    <source>
        <dbReference type="ARBA" id="ARBA00004127"/>
    </source>
</evidence>
<dbReference type="PANTHER" id="PTHR22883">
    <property type="entry name" value="ZINC FINGER DHHC DOMAIN CONTAINING PROTEIN"/>
    <property type="match status" value="1"/>
</dbReference>
<evidence type="ECO:0000313" key="7">
    <source>
        <dbReference type="EMBL" id="CAF0993036.1"/>
    </source>
</evidence>
<organism evidence="7 8">
    <name type="scientific">Adineta ricciae</name>
    <name type="common">Rotifer</name>
    <dbReference type="NCBI Taxonomy" id="249248"/>
    <lineage>
        <taxon>Eukaryota</taxon>
        <taxon>Metazoa</taxon>
        <taxon>Spiralia</taxon>
        <taxon>Gnathifera</taxon>
        <taxon>Rotifera</taxon>
        <taxon>Eurotatoria</taxon>
        <taxon>Bdelloidea</taxon>
        <taxon>Adinetida</taxon>
        <taxon>Adinetidae</taxon>
        <taxon>Adineta</taxon>
    </lineage>
</organism>
<evidence type="ECO:0000256" key="5">
    <source>
        <dbReference type="ARBA" id="ARBA00048048"/>
    </source>
</evidence>
<evidence type="ECO:0000256" key="6">
    <source>
        <dbReference type="SAM" id="Phobius"/>
    </source>
</evidence>
<keyword evidence="4" id="KW-0449">Lipoprotein</keyword>
<dbReference type="GO" id="GO:0006612">
    <property type="term" value="P:protein targeting to membrane"/>
    <property type="evidence" value="ECO:0007669"/>
    <property type="project" value="TreeGrafter"/>
</dbReference>
<dbReference type="PANTHER" id="PTHR22883:SF43">
    <property type="entry name" value="PALMITOYLTRANSFERASE APP"/>
    <property type="match status" value="1"/>
</dbReference>
<dbReference type="PROSITE" id="PS50216">
    <property type="entry name" value="DHHC"/>
    <property type="match status" value="1"/>
</dbReference>
<feature type="transmembrane region" description="Helical" evidence="6">
    <location>
        <begin position="26"/>
        <end position="46"/>
    </location>
</feature>
<evidence type="ECO:0000313" key="8">
    <source>
        <dbReference type="Proteomes" id="UP000663852"/>
    </source>
</evidence>
<protein>
    <recommendedName>
        <fullName evidence="2">protein S-acyltransferase</fullName>
        <ecNumber evidence="2">2.3.1.225</ecNumber>
    </recommendedName>
</protein>